<dbReference type="Gene3D" id="3.40.630.30">
    <property type="match status" value="1"/>
</dbReference>
<proteinExistence type="predicted"/>
<reference evidence="1" key="1">
    <citation type="journal article" date="2023" name="Mol. Phylogenet. Evol.">
        <title>Genome-scale phylogeny and comparative genomics of the fungal order Sordariales.</title>
        <authorList>
            <person name="Hensen N."/>
            <person name="Bonometti L."/>
            <person name="Westerberg I."/>
            <person name="Brannstrom I.O."/>
            <person name="Guillou S."/>
            <person name="Cros-Aarteil S."/>
            <person name="Calhoun S."/>
            <person name="Haridas S."/>
            <person name="Kuo A."/>
            <person name="Mondo S."/>
            <person name="Pangilinan J."/>
            <person name="Riley R."/>
            <person name="LaButti K."/>
            <person name="Andreopoulos B."/>
            <person name="Lipzen A."/>
            <person name="Chen C."/>
            <person name="Yan M."/>
            <person name="Daum C."/>
            <person name="Ng V."/>
            <person name="Clum A."/>
            <person name="Steindorff A."/>
            <person name="Ohm R.A."/>
            <person name="Martin F."/>
            <person name="Silar P."/>
            <person name="Natvig D.O."/>
            <person name="Lalanne C."/>
            <person name="Gautier V."/>
            <person name="Ament-Velasquez S.L."/>
            <person name="Kruys A."/>
            <person name="Hutchinson M.I."/>
            <person name="Powell A.J."/>
            <person name="Barry K."/>
            <person name="Miller A.N."/>
            <person name="Grigoriev I.V."/>
            <person name="Debuchy R."/>
            <person name="Gladieux P."/>
            <person name="Hiltunen Thoren M."/>
            <person name="Johannesson H."/>
        </authorList>
    </citation>
    <scope>NUCLEOTIDE SEQUENCE</scope>
    <source>
        <strain evidence="1">PSN324</strain>
    </source>
</reference>
<protein>
    <recommendedName>
        <fullName evidence="3">N-acetyltransferase domain-containing protein</fullName>
    </recommendedName>
</protein>
<gene>
    <name evidence="1" type="ORF">QBC42DRAFT_323156</name>
</gene>
<name>A0AAV9HBL2_9PEZI</name>
<evidence type="ECO:0008006" key="3">
    <source>
        <dbReference type="Google" id="ProtNLM"/>
    </source>
</evidence>
<dbReference type="Proteomes" id="UP001321749">
    <property type="component" value="Unassembled WGS sequence"/>
</dbReference>
<comment type="caution">
    <text evidence="1">The sequence shown here is derived from an EMBL/GenBank/DDBJ whole genome shotgun (WGS) entry which is preliminary data.</text>
</comment>
<keyword evidence="2" id="KW-1185">Reference proteome</keyword>
<evidence type="ECO:0000313" key="2">
    <source>
        <dbReference type="Proteomes" id="UP001321749"/>
    </source>
</evidence>
<dbReference type="SUPFAM" id="SSF55729">
    <property type="entry name" value="Acyl-CoA N-acyltransferases (Nat)"/>
    <property type="match status" value="1"/>
</dbReference>
<dbReference type="AlphaFoldDB" id="A0AAV9HBL2"/>
<dbReference type="EMBL" id="MU865221">
    <property type="protein sequence ID" value="KAK4456441.1"/>
    <property type="molecule type" value="Genomic_DNA"/>
</dbReference>
<accession>A0AAV9HBL2</accession>
<dbReference type="CDD" id="cd04301">
    <property type="entry name" value="NAT_SF"/>
    <property type="match status" value="1"/>
</dbReference>
<sequence length="381" mass="43184">GKKRRKYYLTVGRVQEGWEGNHGLFVLDCLGGAEQEFEKAYLSCLWSLDSVPDGRQTVQQLGYKDEIRRAEVSHVGGISIRKGSARQKFGGGQVANKILINSASNPLRPQRFRIRPATDSDVMQIIDIAVFTSLWKGLCLNPRRLTNRLDLLFRFFSKVITSSRNRQIIVAEKEGSKDSDGIIGFAQWRVPGSGGCIDDVWERFMEILVDGNEGGSGIPPAEVTKALEDSEIDEPVYKELANILQENEMVWAPENERSRALFLDFVAVHPAYRHRGVGSKLVGWVYLKCVALDKKWVFTQAVGTSVGDMQSYRNWMFERSRSGDSLTATTSVVQLYILPLKRRMDGSNQIDYDLAVRLYGEQNVDIDKWKWDHVKKDEAKE</sequence>
<evidence type="ECO:0000313" key="1">
    <source>
        <dbReference type="EMBL" id="KAK4456441.1"/>
    </source>
</evidence>
<organism evidence="1 2">
    <name type="scientific">Cladorrhinum samala</name>
    <dbReference type="NCBI Taxonomy" id="585594"/>
    <lineage>
        <taxon>Eukaryota</taxon>
        <taxon>Fungi</taxon>
        <taxon>Dikarya</taxon>
        <taxon>Ascomycota</taxon>
        <taxon>Pezizomycotina</taxon>
        <taxon>Sordariomycetes</taxon>
        <taxon>Sordariomycetidae</taxon>
        <taxon>Sordariales</taxon>
        <taxon>Podosporaceae</taxon>
        <taxon>Cladorrhinum</taxon>
    </lineage>
</organism>
<feature type="non-terminal residue" evidence="1">
    <location>
        <position position="1"/>
    </location>
</feature>
<dbReference type="InterPro" id="IPR016181">
    <property type="entry name" value="Acyl_CoA_acyltransferase"/>
</dbReference>
<reference evidence="1" key="2">
    <citation type="submission" date="2023-06" db="EMBL/GenBank/DDBJ databases">
        <authorList>
            <consortium name="Lawrence Berkeley National Laboratory"/>
            <person name="Mondo S.J."/>
            <person name="Hensen N."/>
            <person name="Bonometti L."/>
            <person name="Westerberg I."/>
            <person name="Brannstrom I.O."/>
            <person name="Guillou S."/>
            <person name="Cros-Aarteil S."/>
            <person name="Calhoun S."/>
            <person name="Haridas S."/>
            <person name="Kuo A."/>
            <person name="Pangilinan J."/>
            <person name="Riley R."/>
            <person name="Labutti K."/>
            <person name="Andreopoulos B."/>
            <person name="Lipzen A."/>
            <person name="Chen C."/>
            <person name="Yanf M."/>
            <person name="Daum C."/>
            <person name="Ng V."/>
            <person name="Clum A."/>
            <person name="Steindorff A."/>
            <person name="Ohm R."/>
            <person name="Martin F."/>
            <person name="Silar P."/>
            <person name="Natvig D."/>
            <person name="Lalanne C."/>
            <person name="Gautier V."/>
            <person name="Ament-Velasquez S.L."/>
            <person name="Kruys A."/>
            <person name="Hutchinson M.I."/>
            <person name="Powell A.J."/>
            <person name="Barry K."/>
            <person name="Miller A.N."/>
            <person name="Grigoriev I.V."/>
            <person name="Debuchy R."/>
            <person name="Gladieux P."/>
            <person name="Thoren M.H."/>
            <person name="Johannesson H."/>
        </authorList>
    </citation>
    <scope>NUCLEOTIDE SEQUENCE</scope>
    <source>
        <strain evidence="1">PSN324</strain>
    </source>
</reference>